<organism evidence="1">
    <name type="scientific">Arion vulgaris</name>
    <dbReference type="NCBI Taxonomy" id="1028688"/>
    <lineage>
        <taxon>Eukaryota</taxon>
        <taxon>Metazoa</taxon>
        <taxon>Spiralia</taxon>
        <taxon>Lophotrochozoa</taxon>
        <taxon>Mollusca</taxon>
        <taxon>Gastropoda</taxon>
        <taxon>Heterobranchia</taxon>
        <taxon>Euthyneura</taxon>
        <taxon>Panpulmonata</taxon>
        <taxon>Eupulmonata</taxon>
        <taxon>Stylommatophora</taxon>
        <taxon>Helicina</taxon>
        <taxon>Arionoidea</taxon>
        <taxon>Arionidae</taxon>
        <taxon>Arion</taxon>
    </lineage>
</organism>
<proteinExistence type="predicted"/>
<sequence length="50" mass="5732">TYTYVFGKVVTFSPSHLTPNTSHKVNGERREEASELQKLCLIYAFPEITK</sequence>
<feature type="non-terminal residue" evidence="1">
    <location>
        <position position="1"/>
    </location>
</feature>
<gene>
    <name evidence="1" type="primary">ORF176919</name>
</gene>
<name>A0A0B7BBP7_9EUPU</name>
<reference evidence="1" key="1">
    <citation type="submission" date="2014-12" db="EMBL/GenBank/DDBJ databases">
        <title>Insight into the proteome of Arion vulgaris.</title>
        <authorList>
            <person name="Aradska J."/>
            <person name="Bulat T."/>
            <person name="Smidak R."/>
            <person name="Sarate P."/>
            <person name="Gangsoo J."/>
            <person name="Sialana F."/>
            <person name="Bilban M."/>
            <person name="Lubec G."/>
        </authorList>
    </citation>
    <scope>NUCLEOTIDE SEQUENCE</scope>
    <source>
        <tissue evidence="1">Skin</tissue>
    </source>
</reference>
<dbReference type="EMBL" id="HACG01043573">
    <property type="protein sequence ID" value="CEK90438.1"/>
    <property type="molecule type" value="Transcribed_RNA"/>
</dbReference>
<protein>
    <submittedName>
        <fullName evidence="1">Uncharacterized protein</fullName>
    </submittedName>
</protein>
<accession>A0A0B7BBP7</accession>
<evidence type="ECO:0000313" key="1">
    <source>
        <dbReference type="EMBL" id="CEK90438.1"/>
    </source>
</evidence>
<dbReference type="AlphaFoldDB" id="A0A0B7BBP7"/>